<evidence type="ECO:0000313" key="3">
    <source>
        <dbReference type="WBParaSite" id="NBR_0001195201-mRNA-1"/>
    </source>
</evidence>
<evidence type="ECO:0000313" key="1">
    <source>
        <dbReference type="EMBL" id="VDL75542.1"/>
    </source>
</evidence>
<proteinExistence type="predicted"/>
<reference evidence="3" key="1">
    <citation type="submission" date="2017-02" db="UniProtKB">
        <authorList>
            <consortium name="WormBaseParasite"/>
        </authorList>
    </citation>
    <scope>IDENTIFICATION</scope>
</reference>
<dbReference type="WBParaSite" id="NBR_0001195201-mRNA-1">
    <property type="protein sequence ID" value="NBR_0001195201-mRNA-1"/>
    <property type="gene ID" value="NBR_0001195201"/>
</dbReference>
<dbReference type="InterPro" id="IPR043502">
    <property type="entry name" value="DNA/RNA_pol_sf"/>
</dbReference>
<name>A0A0N4Y744_NIPBR</name>
<organism evidence="3">
    <name type="scientific">Nippostrongylus brasiliensis</name>
    <name type="common">Rat hookworm</name>
    <dbReference type="NCBI Taxonomy" id="27835"/>
    <lineage>
        <taxon>Eukaryota</taxon>
        <taxon>Metazoa</taxon>
        <taxon>Ecdysozoa</taxon>
        <taxon>Nematoda</taxon>
        <taxon>Chromadorea</taxon>
        <taxon>Rhabditida</taxon>
        <taxon>Rhabditina</taxon>
        <taxon>Rhabditomorpha</taxon>
        <taxon>Strongyloidea</taxon>
        <taxon>Heligmosomidae</taxon>
        <taxon>Nippostrongylus</taxon>
    </lineage>
</organism>
<keyword evidence="2" id="KW-1185">Reference proteome</keyword>
<dbReference type="AlphaFoldDB" id="A0A0N4Y744"/>
<protein>
    <submittedName>
        <fullName evidence="3">Reverse transcriptase domain-containing protein</fullName>
    </submittedName>
</protein>
<gene>
    <name evidence="1" type="ORF">NBR_LOCUS11953</name>
</gene>
<reference evidence="1 2" key="2">
    <citation type="submission" date="2018-11" db="EMBL/GenBank/DDBJ databases">
        <authorList>
            <consortium name="Pathogen Informatics"/>
        </authorList>
    </citation>
    <scope>NUCLEOTIDE SEQUENCE [LARGE SCALE GENOMIC DNA]</scope>
</reference>
<dbReference type="EMBL" id="UYSL01020639">
    <property type="protein sequence ID" value="VDL75542.1"/>
    <property type="molecule type" value="Genomic_DNA"/>
</dbReference>
<dbReference type="SUPFAM" id="SSF56672">
    <property type="entry name" value="DNA/RNA polymerases"/>
    <property type="match status" value="1"/>
</dbReference>
<sequence length="88" mass="10021">PAVYLDDGLIWADSVQSCQDSVNLIRSDLYDADLRMIEEKCSWHPSLGITLGKRLLETRGPSIRERLKRKGYIASVHLVLSSHLKRTQ</sequence>
<dbReference type="Proteomes" id="UP000271162">
    <property type="component" value="Unassembled WGS sequence"/>
</dbReference>
<accession>A0A0N4Y744</accession>
<evidence type="ECO:0000313" key="2">
    <source>
        <dbReference type="Proteomes" id="UP000271162"/>
    </source>
</evidence>